<feature type="transmembrane region" description="Helical" evidence="2">
    <location>
        <begin position="39"/>
        <end position="61"/>
    </location>
</feature>
<dbReference type="InterPro" id="IPR012870">
    <property type="entry name" value="DUF1666"/>
</dbReference>
<dbReference type="AlphaFoldDB" id="A0A9E7HSQ3"/>
<dbReference type="EMBL" id="CP097510">
    <property type="protein sequence ID" value="URE35337.1"/>
    <property type="molecule type" value="Genomic_DNA"/>
</dbReference>
<dbReference type="OrthoDB" id="1909644at2759"/>
<name>A0A9E7HSQ3_9LILI</name>
<protein>
    <submittedName>
        <fullName evidence="3">Uncharacterized protein</fullName>
    </submittedName>
</protein>
<feature type="compositionally biased region" description="Low complexity" evidence="1">
    <location>
        <begin position="241"/>
        <end position="261"/>
    </location>
</feature>
<evidence type="ECO:0000256" key="1">
    <source>
        <dbReference type="SAM" id="MobiDB-lite"/>
    </source>
</evidence>
<dbReference type="PANTHER" id="PTHR46702:SF2">
    <property type="entry name" value="DNA LIGASE (DUF1666)"/>
    <property type="match status" value="1"/>
</dbReference>
<reference evidence="3" key="1">
    <citation type="submission" date="2022-05" db="EMBL/GenBank/DDBJ databases">
        <title>The Musa troglodytarum L. genome provides insights into the mechanism of non-climacteric behaviour and enrichment of carotenoids.</title>
        <authorList>
            <person name="Wang J."/>
        </authorList>
    </citation>
    <scope>NUCLEOTIDE SEQUENCE</scope>
    <source>
        <tissue evidence="3">Leaf</tissue>
    </source>
</reference>
<feature type="compositionally biased region" description="Basic and acidic residues" evidence="1">
    <location>
        <begin position="677"/>
        <end position="693"/>
    </location>
</feature>
<dbReference type="Pfam" id="PF07891">
    <property type="entry name" value="DUF1666"/>
    <property type="match status" value="1"/>
</dbReference>
<organism evidence="3 4">
    <name type="scientific">Musa troglodytarum</name>
    <name type="common">fe'i banana</name>
    <dbReference type="NCBI Taxonomy" id="320322"/>
    <lineage>
        <taxon>Eukaryota</taxon>
        <taxon>Viridiplantae</taxon>
        <taxon>Streptophyta</taxon>
        <taxon>Embryophyta</taxon>
        <taxon>Tracheophyta</taxon>
        <taxon>Spermatophyta</taxon>
        <taxon>Magnoliopsida</taxon>
        <taxon>Liliopsida</taxon>
        <taxon>Zingiberales</taxon>
        <taxon>Musaceae</taxon>
        <taxon>Musa</taxon>
    </lineage>
</organism>
<accession>A0A9E7HSQ3</accession>
<feature type="region of interest" description="Disordered" evidence="1">
    <location>
        <begin position="148"/>
        <end position="194"/>
    </location>
</feature>
<proteinExistence type="predicted"/>
<feature type="region of interest" description="Disordered" evidence="1">
    <location>
        <begin position="228"/>
        <end position="279"/>
    </location>
</feature>
<dbReference type="PANTHER" id="PTHR46702">
    <property type="entry name" value="DNA LIGASE (DUF1666)-RELATED"/>
    <property type="match status" value="1"/>
</dbReference>
<keyword evidence="2" id="KW-1133">Transmembrane helix</keyword>
<evidence type="ECO:0000313" key="3">
    <source>
        <dbReference type="EMBL" id="URE35337.1"/>
    </source>
</evidence>
<dbReference type="Pfam" id="PF12428">
    <property type="entry name" value="DUF3675"/>
    <property type="match status" value="1"/>
</dbReference>
<evidence type="ECO:0000313" key="4">
    <source>
        <dbReference type="Proteomes" id="UP001055439"/>
    </source>
</evidence>
<dbReference type="InterPro" id="IPR022143">
    <property type="entry name" value="DUF3675"/>
</dbReference>
<gene>
    <name evidence="3" type="ORF">MUK42_15125</name>
</gene>
<sequence length="1057" mass="118222">MNDCSHPPAFLPVIGLEAPGEPVSLSCHGRTPKAESLMCLLHVCTFLGFLLLLVHLISFLLTKLFTFLLEGAATAGDQRSSQLIAEAGIKPTTDVCYSDDEELAASIFGREEGLFFFYNESIFNDTLLVEEEKDSSDQEHLLKVDESFVTESPHGSPLEDKSNPGPENDDSPVSDVIRTSSSPPPIICGSVEDGDCVGHAFHNNEKEEEEQNEESSKKQKLLIVAQTHPGSKKFQLEEHTSGGSLTSESTSKSSMEWRSSTNVRDSETECPFSSSSRRSSSNWETYTWFRKYDEDITFFDRISAQKLTETESFRSMKYQPKSVSRRIVHKFTTQKTKKGNRDPYRELESAYVAQICLAWEALNWNYNHFRQWSAKGSNSERASCTAWMAQQFQQFQVLLQRFMENEPYERGRRPQVFARTRISSPKLLLVPEFRDSEADEGKEEMISSTEFSAILGGAIRTFMNFLKADKENPCQMLKAFIKRKSSSVDPNLRRLLKRANKKKKMRLKDLLKPSGCLKKKRLKGEEEMETLMGLIDMKIVSRALRMHEISHEQLHWCEEKMTKVRSSITAPPPPLPPSSRLSQPRHCPQLFFAARLMEGGSHRTTRDAAVAAEEKAHEELTKNTLRLRIKCPKTRDEDREAAAQEAVSPSGVRADQSTGGADGELAGDEDANAESASEVKEAVDEESNLRSQEEATSSAVCAVESNLNSEAKWTGDDDDDGPLLCSEAELQLRVVGCRPFRRQSWAGSGRMGDHLALLVDHLLTESTLEAAIGSRKHGQIAANSASLADPAKEFTPKSHVRGRTSVGKLVECRICQEEDEDCNMEIPCSCCGSLKQFKPGYTAPPKLLQYGSIPMNFRGNWEITRQDRDDSQIIALVPSERDIVHADDDDDDDDDYSALGMRNTVCRQSIVIIFTVLLVLPHTLPLMIGVAEQYSFTLFSVTHEISDPAEGENRIEPWQLEKRAPSSASIVHGTSFMVSNAGVHDDCLGLLLMHRVASVAFLACAGSERRSPRTGRILLEILHQLRRSHGTNLLYDPTVAIADPYGRKIQLQLMHGR</sequence>
<evidence type="ECO:0000256" key="2">
    <source>
        <dbReference type="SAM" id="Phobius"/>
    </source>
</evidence>
<feature type="region of interest" description="Disordered" evidence="1">
    <location>
        <begin position="631"/>
        <end position="699"/>
    </location>
</feature>
<keyword evidence="2" id="KW-0812">Transmembrane</keyword>
<keyword evidence="4" id="KW-1185">Reference proteome</keyword>
<feature type="compositionally biased region" description="Basic and acidic residues" evidence="1">
    <location>
        <begin position="633"/>
        <end position="642"/>
    </location>
</feature>
<keyword evidence="2" id="KW-0472">Membrane</keyword>
<dbReference type="Proteomes" id="UP001055439">
    <property type="component" value="Chromosome 8"/>
</dbReference>